<name>A0A1S2NYS4_9ACTN</name>
<organism evidence="1 2">
    <name type="scientific">Streptomyces colonosanans</name>
    <dbReference type="NCBI Taxonomy" id="1428652"/>
    <lineage>
        <taxon>Bacteria</taxon>
        <taxon>Bacillati</taxon>
        <taxon>Actinomycetota</taxon>
        <taxon>Actinomycetes</taxon>
        <taxon>Kitasatosporales</taxon>
        <taxon>Streptomycetaceae</taxon>
        <taxon>Streptomyces</taxon>
    </lineage>
</organism>
<dbReference type="Proteomes" id="UP000179935">
    <property type="component" value="Unassembled WGS sequence"/>
</dbReference>
<dbReference type="STRING" id="1428652.BIV24_26525"/>
<dbReference type="OrthoDB" id="3215106at2"/>
<evidence type="ECO:0000313" key="2">
    <source>
        <dbReference type="Proteomes" id="UP000179935"/>
    </source>
</evidence>
<dbReference type="EMBL" id="MLYP01000076">
    <property type="protein sequence ID" value="OIJ86416.1"/>
    <property type="molecule type" value="Genomic_DNA"/>
</dbReference>
<evidence type="ECO:0000313" key="1">
    <source>
        <dbReference type="EMBL" id="OIJ86416.1"/>
    </source>
</evidence>
<accession>A0A1S2NYS4</accession>
<sequence>MEPEPPLFQILVNQKGWQEYDVFKRRYQEAARELADLEGPSSLATAPPPEKRQFVRWVRGEVKTAPRSEARRVLQFMFPGIPLGRLFAPASTAGTSPDLRGPTESSLEGQLDYGAEDVVMAAANESARFAARAESSNVGPHTMEQLEADIRRIVTTYPNRPVGPLFSEVRALRDRAFEFLEGRQPPQYTRDLYVAAGVLCGVLANASFDLGRYDAAETQARTAFMCGELAGHNGLRAWVRGLQALIAYWDGRPHDAVRLSEAGGNFTPEYGTAHIRLASIKARAYGQLQQASDAIAALNSADNMRNGMIAGDDLPGGMMAFPEEKQLFYASSTHLWLGGDQHLSDAEARADEAVCMFEAAPPESRRLGEMSLARMDLAMARMNRGDLDGAALQVYDVLGVNARRRTESVRKRLGQFGRHLALHPARSTPAAIAMREAIVAHQEQIPAELPPGVTQ</sequence>
<dbReference type="RefSeq" id="WP_071368985.1">
    <property type="nucleotide sequence ID" value="NZ_MLYP01000076.1"/>
</dbReference>
<dbReference type="InterPro" id="IPR011990">
    <property type="entry name" value="TPR-like_helical_dom_sf"/>
</dbReference>
<gene>
    <name evidence="1" type="ORF">BIV24_26525</name>
</gene>
<dbReference type="AlphaFoldDB" id="A0A1S2NYS4"/>
<protein>
    <submittedName>
        <fullName evidence="1">Uncharacterized protein</fullName>
    </submittedName>
</protein>
<dbReference type="SUPFAM" id="SSF48452">
    <property type="entry name" value="TPR-like"/>
    <property type="match status" value="1"/>
</dbReference>
<keyword evidence="2" id="KW-1185">Reference proteome</keyword>
<comment type="caution">
    <text evidence="1">The sequence shown here is derived from an EMBL/GenBank/DDBJ whole genome shotgun (WGS) entry which is preliminary data.</text>
</comment>
<proteinExistence type="predicted"/>
<reference evidence="1 2" key="1">
    <citation type="submission" date="2016-10" db="EMBL/GenBank/DDBJ databases">
        <title>Genome sequence of Streptomyces sp. MUSC 93.</title>
        <authorList>
            <person name="Lee L.-H."/>
            <person name="Ser H.-L."/>
            <person name="Law J.W.-F."/>
        </authorList>
    </citation>
    <scope>NUCLEOTIDE SEQUENCE [LARGE SCALE GENOMIC DNA]</scope>
    <source>
        <strain evidence="1 2">MUSC 93</strain>
    </source>
</reference>